<protein>
    <submittedName>
        <fullName evidence="1">Uncharacterized protein</fullName>
    </submittedName>
</protein>
<dbReference type="EMBL" id="CP023482">
    <property type="protein sequence ID" value="ATH97377.1"/>
    <property type="molecule type" value="Genomic_DNA"/>
</dbReference>
<reference evidence="1 2" key="1">
    <citation type="journal article" date="2016" name="Int. J. Syst. Evol. Microbiol.">
        <title>Dermabacter jinjuensis sp. nov., a novel species of the genus Dermabacter isolated from a clinical specimen.</title>
        <authorList>
            <person name="Park Y.K."/>
            <person name="Lee K.M."/>
            <person name="Lee W.K."/>
            <person name="Cho M.J."/>
            <person name="Lee H.S."/>
            <person name="Cho Y.G."/>
            <person name="Lee Y.C."/>
            <person name="Lee W.K."/>
            <person name="Seong W.K."/>
            <person name="Hwang K.J."/>
        </authorList>
    </citation>
    <scope>NUCLEOTIDE SEQUENCE [LARGE SCALE GENOMIC DNA]</scope>
    <source>
        <strain evidence="1 2">32T</strain>
    </source>
</reference>
<gene>
    <name evidence="1" type="ORF">COP05_10055</name>
</gene>
<evidence type="ECO:0000313" key="1">
    <source>
        <dbReference type="EMBL" id="ATH97377.1"/>
    </source>
</evidence>
<name>A0ABN5DQH5_9MICO</name>
<accession>A0ABN5DQH5</accession>
<dbReference type="Proteomes" id="UP000815698">
    <property type="component" value="Chromosome"/>
</dbReference>
<sequence>MKKRAERECDAGSLFTWHVPFFAVANRRAFARERRARVEAWCARQASDSFERRAVELVTAPEAPSAALCYAALEKSASAPGFSGPDQYLRAALLQRFALSAVDPGGAGGGRRARAFGPTDAYGAAAEAFSWCDAARESGGVASIPDVVVELGLTLVRTALVAGVTDAVEAPLAAVVENSSRVHAVHVRFHAWSSIAIARLALGDPEAALIPVNRAKILADRTGDLAGQWHAERIRAQALGVMGRERAEVAAHAELAGLAERVADDLDSTPELRRDATISALQTRAHLRAHMRADGRDQVASREAEAMLRRIARARAAGDADEASLAEFESLALADSR</sequence>
<dbReference type="RefSeq" id="WP_096883426.1">
    <property type="nucleotide sequence ID" value="NZ_CP023482.1"/>
</dbReference>
<organism evidence="1 2">
    <name type="scientific">Dermabacter jinjuensis</name>
    <dbReference type="NCBI Taxonomy" id="1667168"/>
    <lineage>
        <taxon>Bacteria</taxon>
        <taxon>Bacillati</taxon>
        <taxon>Actinomycetota</taxon>
        <taxon>Actinomycetes</taxon>
        <taxon>Micrococcales</taxon>
        <taxon>Dermabacteraceae</taxon>
        <taxon>Dermabacter</taxon>
    </lineage>
</organism>
<keyword evidence="2" id="KW-1185">Reference proteome</keyword>
<proteinExistence type="predicted"/>
<evidence type="ECO:0000313" key="2">
    <source>
        <dbReference type="Proteomes" id="UP000815698"/>
    </source>
</evidence>